<proteinExistence type="predicted"/>
<organism evidence="1 2">
    <name type="scientific">Gulo gulo</name>
    <name type="common">Wolverine</name>
    <name type="synonym">Gluton</name>
    <dbReference type="NCBI Taxonomy" id="48420"/>
    <lineage>
        <taxon>Eukaryota</taxon>
        <taxon>Metazoa</taxon>
        <taxon>Chordata</taxon>
        <taxon>Craniata</taxon>
        <taxon>Vertebrata</taxon>
        <taxon>Euteleostomi</taxon>
        <taxon>Mammalia</taxon>
        <taxon>Eutheria</taxon>
        <taxon>Laurasiatheria</taxon>
        <taxon>Carnivora</taxon>
        <taxon>Caniformia</taxon>
        <taxon>Musteloidea</taxon>
        <taxon>Mustelidae</taxon>
        <taxon>Guloninae</taxon>
        <taxon>Gulo</taxon>
    </lineage>
</organism>
<protein>
    <submittedName>
        <fullName evidence="1">Uncharacterized protein</fullName>
    </submittedName>
</protein>
<evidence type="ECO:0000313" key="1">
    <source>
        <dbReference type="EMBL" id="VCX19475.1"/>
    </source>
</evidence>
<keyword evidence="2" id="KW-1185">Reference proteome</keyword>
<evidence type="ECO:0000313" key="2">
    <source>
        <dbReference type="Proteomes" id="UP000269945"/>
    </source>
</evidence>
<name>A0A9X9M1W8_GULGU</name>
<dbReference type="AlphaFoldDB" id="A0A9X9M1W8"/>
<dbReference type="Proteomes" id="UP000269945">
    <property type="component" value="Unassembled WGS sequence"/>
</dbReference>
<feature type="non-terminal residue" evidence="1">
    <location>
        <position position="64"/>
    </location>
</feature>
<reference evidence="1 2" key="1">
    <citation type="submission" date="2018-10" db="EMBL/GenBank/DDBJ databases">
        <authorList>
            <person name="Ekblom R."/>
            <person name="Jareborg N."/>
        </authorList>
    </citation>
    <scope>NUCLEOTIDE SEQUENCE [LARGE SCALE GENOMIC DNA]</scope>
    <source>
        <tissue evidence="1">Muscle</tissue>
    </source>
</reference>
<accession>A0A9X9M1W8</accession>
<comment type="caution">
    <text evidence="1">The sequence shown here is derived from an EMBL/GenBank/DDBJ whole genome shotgun (WGS) entry which is preliminary data.</text>
</comment>
<dbReference type="EMBL" id="CYRY02036641">
    <property type="protein sequence ID" value="VCX19475.1"/>
    <property type="molecule type" value="Genomic_DNA"/>
</dbReference>
<gene>
    <name evidence="1" type="ORF">BN2614_LOCUS8</name>
</gene>
<sequence length="64" mass="7252">MRDTALEDDFPVSGLAHWMDGGLGPSSKRIWRQWAQNSPSTRSPHLSFPEDHGHTFPFGFLQDV</sequence>